<dbReference type="EC" id="7.1.1.-" evidence="2"/>
<dbReference type="PANTHER" id="PTHR33269:SF17">
    <property type="entry name" value="NADH-UBIQUINONE OXIDOREDUCTASE CHAIN 6"/>
    <property type="match status" value="1"/>
</dbReference>
<organism evidence="3 4">
    <name type="scientific">Candidatus Bandiella euplotis</name>
    <dbReference type="NCBI Taxonomy" id="1664265"/>
    <lineage>
        <taxon>Bacteria</taxon>
        <taxon>Pseudomonadati</taxon>
        <taxon>Pseudomonadota</taxon>
        <taxon>Alphaproteobacteria</taxon>
        <taxon>Rickettsiales</taxon>
        <taxon>Candidatus Midichloriaceae</taxon>
        <taxon>Candidatus Bandiella</taxon>
    </lineage>
</organism>
<accession>A0ABZ0ULR5</accession>
<keyword evidence="2" id="KW-0874">Quinone</keyword>
<keyword evidence="2" id="KW-1133">Transmembrane helix</keyword>
<comment type="catalytic activity">
    <reaction evidence="2">
        <text>a quinone + NADH + 5 H(+)(in) = a quinol + NAD(+) + 4 H(+)(out)</text>
        <dbReference type="Rhea" id="RHEA:57888"/>
        <dbReference type="ChEBI" id="CHEBI:15378"/>
        <dbReference type="ChEBI" id="CHEBI:24646"/>
        <dbReference type="ChEBI" id="CHEBI:57540"/>
        <dbReference type="ChEBI" id="CHEBI:57945"/>
        <dbReference type="ChEBI" id="CHEBI:132124"/>
    </reaction>
</comment>
<proteinExistence type="inferred from homology"/>
<gene>
    <name evidence="3" type="ORF">Bandiella_00090</name>
</gene>
<name>A0ABZ0ULR5_9RICK</name>
<evidence type="ECO:0000256" key="2">
    <source>
        <dbReference type="RuleBase" id="RU004429"/>
    </source>
</evidence>
<evidence type="ECO:0000256" key="1">
    <source>
        <dbReference type="ARBA" id="ARBA00005698"/>
    </source>
</evidence>
<evidence type="ECO:0000313" key="3">
    <source>
        <dbReference type="EMBL" id="WPX95988.1"/>
    </source>
</evidence>
<reference evidence="3 4" key="1">
    <citation type="submission" date="2022-11" db="EMBL/GenBank/DDBJ databases">
        <title>Host association and intracellularity evolved multiple times independently in the Rickettsiales.</title>
        <authorList>
            <person name="Castelli M."/>
            <person name="Nardi T."/>
            <person name="Gammuto L."/>
            <person name="Bellinzona G."/>
            <person name="Sabaneyeva E."/>
            <person name="Potekhin A."/>
            <person name="Serra V."/>
            <person name="Petroni G."/>
            <person name="Sassera D."/>
        </authorList>
    </citation>
    <scope>NUCLEOTIDE SEQUENCE [LARGE SCALE GENOMIC DNA]</scope>
    <source>
        <strain evidence="3 4">NDG2</strain>
    </source>
</reference>
<dbReference type="EMBL" id="CP110820">
    <property type="protein sequence ID" value="WPX95988.1"/>
    <property type="molecule type" value="Genomic_DNA"/>
</dbReference>
<dbReference type="InterPro" id="IPR042106">
    <property type="entry name" value="Nuo/plastoQ_OxRdtase_6_NuoJ"/>
</dbReference>
<comment type="function">
    <text evidence="2">NDH-1 shuttles electrons from NADH, via FMN and iron-sulfur (Fe-S) centers, to quinones in the respiratory chain. Couples the redox reaction to proton translocation (for every two electrons transferred, four hydrogen ions are translocated across the cytoplasmic membrane), and thus conserves the redox energy in a proton gradient.</text>
</comment>
<dbReference type="Proteomes" id="UP001327219">
    <property type="component" value="Chromosome"/>
</dbReference>
<comment type="subcellular location">
    <subcellularLocation>
        <location evidence="2">Cell membrane</location>
        <topology evidence="2">Multi-pass membrane protein</topology>
    </subcellularLocation>
</comment>
<dbReference type="Gene3D" id="1.20.120.1200">
    <property type="entry name" value="NADH-ubiquinone/plastoquinone oxidoreductase chain 6, subunit NuoJ"/>
    <property type="match status" value="1"/>
</dbReference>
<comment type="similarity">
    <text evidence="1 2">Belongs to the complex I subunit 6 family.</text>
</comment>
<keyword evidence="4" id="KW-1185">Reference proteome</keyword>
<keyword evidence="2" id="KW-1003">Cell membrane</keyword>
<dbReference type="Pfam" id="PF00499">
    <property type="entry name" value="Oxidored_q3"/>
    <property type="match status" value="1"/>
</dbReference>
<sequence length="207" mass="23026">MLMVSIIFYLLLALVLISALFVISLKNPIHSVLFLILTFVNAAGVMIMLEAEYVAMITLIVYVGAVVTLFLFVVMMININLAEMQSNMPKTLPFAVLFVIIFLGGVCFALTQSKINLPAAFVENYGKEALFQNAVDQLGKTLYTKHILEFQIAGVILFLAMVGSITLVHRSSGKFVRKQDVYKQVRRSKADSIELVDVKSRSGVKVW</sequence>
<dbReference type="PANTHER" id="PTHR33269">
    <property type="entry name" value="NADH-UBIQUINONE OXIDOREDUCTASE CHAIN 6"/>
    <property type="match status" value="1"/>
</dbReference>
<dbReference type="RefSeq" id="WP_323732952.1">
    <property type="nucleotide sequence ID" value="NZ_CP110820.1"/>
</dbReference>
<feature type="transmembrane region" description="Helical" evidence="2">
    <location>
        <begin position="32"/>
        <end position="49"/>
    </location>
</feature>
<feature type="transmembrane region" description="Helical" evidence="2">
    <location>
        <begin position="150"/>
        <end position="168"/>
    </location>
</feature>
<evidence type="ECO:0000313" key="4">
    <source>
        <dbReference type="Proteomes" id="UP001327219"/>
    </source>
</evidence>
<feature type="transmembrane region" description="Helical" evidence="2">
    <location>
        <begin position="55"/>
        <end position="79"/>
    </location>
</feature>
<feature type="transmembrane region" description="Helical" evidence="2">
    <location>
        <begin position="91"/>
        <end position="111"/>
    </location>
</feature>
<keyword evidence="2" id="KW-0520">NAD</keyword>
<keyword evidence="2" id="KW-0472">Membrane</keyword>
<dbReference type="NCBIfam" id="NF005164">
    <property type="entry name" value="PRK06638.1-4"/>
    <property type="match status" value="1"/>
</dbReference>
<dbReference type="InterPro" id="IPR001457">
    <property type="entry name" value="NADH_UbQ/plastoQ_OxRdtase_su6"/>
</dbReference>
<protein>
    <recommendedName>
        <fullName evidence="2">NADH-quinone oxidoreductase subunit J</fullName>
        <ecNumber evidence="2">7.1.1.-</ecNumber>
    </recommendedName>
</protein>
<keyword evidence="2" id="KW-0812">Transmembrane</keyword>
<feature type="transmembrane region" description="Helical" evidence="2">
    <location>
        <begin position="6"/>
        <end position="25"/>
    </location>
</feature>